<protein>
    <recommendedName>
        <fullName evidence="2">MobA-like NTP transferase domain-containing protein</fullName>
    </recommendedName>
</protein>
<dbReference type="AlphaFoldDB" id="A0A8H9FSC5"/>
<dbReference type="SUPFAM" id="SSF53448">
    <property type="entry name" value="Nucleotide-diphospho-sugar transferases"/>
    <property type="match status" value="1"/>
</dbReference>
<dbReference type="EMBL" id="BMEA01000002">
    <property type="protein sequence ID" value="GGB79164.1"/>
    <property type="molecule type" value="Genomic_DNA"/>
</dbReference>
<dbReference type="InterPro" id="IPR025877">
    <property type="entry name" value="MobA-like_NTP_Trfase"/>
</dbReference>
<dbReference type="PANTHER" id="PTHR19136:SF81">
    <property type="entry name" value="MOLYBDENUM COFACTOR GUANYLYLTRANSFERASE"/>
    <property type="match status" value="1"/>
</dbReference>
<sequence>MTGDNGQMSRSVQVIVLAGGSSRRFGSDKLAAPLSDGLSVLDACLTGMPSAWPLVVVGPSRPVPAAVSERVRWVRESPPGGGPLAGVAAGLALVEAEVVCLVAGDTPGAGGVLPALVSALLADPALDAAVASDGEGRANPLLAAYRVEALRGAVPSPAAGVAARTLLTLPHVVVPAPAEARDVDTPADLAAMTRKS</sequence>
<dbReference type="GO" id="GO:0016779">
    <property type="term" value="F:nucleotidyltransferase activity"/>
    <property type="evidence" value="ECO:0007669"/>
    <property type="project" value="UniProtKB-ARBA"/>
</dbReference>
<keyword evidence="1" id="KW-0808">Transferase</keyword>
<evidence type="ECO:0000259" key="2">
    <source>
        <dbReference type="Pfam" id="PF12804"/>
    </source>
</evidence>
<dbReference type="PANTHER" id="PTHR19136">
    <property type="entry name" value="MOLYBDENUM COFACTOR GUANYLYLTRANSFERASE"/>
    <property type="match status" value="1"/>
</dbReference>
<dbReference type="Gene3D" id="3.90.550.10">
    <property type="entry name" value="Spore Coat Polysaccharide Biosynthesis Protein SpsA, Chain A"/>
    <property type="match status" value="1"/>
</dbReference>
<feature type="domain" description="MobA-like NTP transferase" evidence="2">
    <location>
        <begin position="14"/>
        <end position="148"/>
    </location>
</feature>
<reference evidence="3" key="2">
    <citation type="submission" date="2020-09" db="EMBL/GenBank/DDBJ databases">
        <authorList>
            <person name="Sun Q."/>
            <person name="Zhou Y."/>
        </authorList>
    </citation>
    <scope>NUCLEOTIDE SEQUENCE</scope>
    <source>
        <strain evidence="3">CGMCC 1.10749</strain>
    </source>
</reference>
<dbReference type="Pfam" id="PF12804">
    <property type="entry name" value="NTP_transf_3"/>
    <property type="match status" value="1"/>
</dbReference>
<evidence type="ECO:0000313" key="4">
    <source>
        <dbReference type="Proteomes" id="UP000628079"/>
    </source>
</evidence>
<organism evidence="3 4">
    <name type="scientific">Knoellia flava</name>
    <dbReference type="NCBI Taxonomy" id="913969"/>
    <lineage>
        <taxon>Bacteria</taxon>
        <taxon>Bacillati</taxon>
        <taxon>Actinomycetota</taxon>
        <taxon>Actinomycetes</taxon>
        <taxon>Micrococcales</taxon>
        <taxon>Intrasporangiaceae</taxon>
        <taxon>Knoellia</taxon>
    </lineage>
</organism>
<proteinExistence type="predicted"/>
<comment type="caution">
    <text evidence="3">The sequence shown here is derived from an EMBL/GenBank/DDBJ whole genome shotgun (WGS) entry which is preliminary data.</text>
</comment>
<name>A0A8H9FSC5_9MICO</name>
<gene>
    <name evidence="3" type="ORF">GCM10011314_18410</name>
</gene>
<evidence type="ECO:0000256" key="1">
    <source>
        <dbReference type="ARBA" id="ARBA00022679"/>
    </source>
</evidence>
<reference evidence="3" key="1">
    <citation type="journal article" date="2014" name="Int. J. Syst. Evol. Microbiol.">
        <title>Complete genome sequence of Corynebacterium casei LMG S-19264T (=DSM 44701T), isolated from a smear-ripened cheese.</title>
        <authorList>
            <consortium name="US DOE Joint Genome Institute (JGI-PGF)"/>
            <person name="Walter F."/>
            <person name="Albersmeier A."/>
            <person name="Kalinowski J."/>
            <person name="Ruckert C."/>
        </authorList>
    </citation>
    <scope>NUCLEOTIDE SEQUENCE</scope>
    <source>
        <strain evidence="3">CGMCC 1.10749</strain>
    </source>
</reference>
<accession>A0A8H9FSC5</accession>
<dbReference type="Proteomes" id="UP000628079">
    <property type="component" value="Unassembled WGS sequence"/>
</dbReference>
<evidence type="ECO:0000313" key="3">
    <source>
        <dbReference type="EMBL" id="GGB79164.1"/>
    </source>
</evidence>
<dbReference type="InterPro" id="IPR029044">
    <property type="entry name" value="Nucleotide-diphossugar_trans"/>
</dbReference>